<reference evidence="2" key="1">
    <citation type="submission" date="2023-03" db="EMBL/GenBank/DDBJ databases">
        <title>Massive genome expansion in bonnet fungi (Mycena s.s.) driven by repeated elements and novel gene families across ecological guilds.</title>
        <authorList>
            <consortium name="Lawrence Berkeley National Laboratory"/>
            <person name="Harder C.B."/>
            <person name="Miyauchi S."/>
            <person name="Viragh M."/>
            <person name="Kuo A."/>
            <person name="Thoen E."/>
            <person name="Andreopoulos B."/>
            <person name="Lu D."/>
            <person name="Skrede I."/>
            <person name="Drula E."/>
            <person name="Henrissat B."/>
            <person name="Morin E."/>
            <person name="Kohler A."/>
            <person name="Barry K."/>
            <person name="LaButti K."/>
            <person name="Morin E."/>
            <person name="Salamov A."/>
            <person name="Lipzen A."/>
            <person name="Mereny Z."/>
            <person name="Hegedus B."/>
            <person name="Baldrian P."/>
            <person name="Stursova M."/>
            <person name="Weitz H."/>
            <person name="Taylor A."/>
            <person name="Grigoriev I.V."/>
            <person name="Nagy L.G."/>
            <person name="Martin F."/>
            <person name="Kauserud H."/>
        </authorList>
    </citation>
    <scope>NUCLEOTIDE SEQUENCE</scope>
    <source>
        <strain evidence="2">CBHHK067</strain>
    </source>
</reference>
<dbReference type="EMBL" id="JARKIE010000036">
    <property type="protein sequence ID" value="KAJ7696080.1"/>
    <property type="molecule type" value="Genomic_DNA"/>
</dbReference>
<sequence>MVAPKAASGENKFLRCPHLKCEAPPPATGDTKYSELWQSSTVQICPAHNVHPRKTATCQLPLSRQSDPSSVPPLRKTSSKPLFEPSAHYPSQPAPLYQALHFKSILGIKCINVTWRSHSFPRNLRTLVFPVFPLCQPPQLHQSTPALHIGYQACTQYDCHVVLEIQHSRRDHSHIWGVGIIAFSAEACTRRLWEAASREREVIRMNILPVRFPAEYIYPLKRAPTGPGTPSTGLATPQPVVPSTSDSQLLPLDPEAIDHPNKTLVTPSATGIISGLTTAQRKEQHEDDAPSTLPATWCSHHSTSCWPDWARRRWSTSSRSSRKWLALNSTRRSRTPYSPADRPIDNRYWLSRLAEAALKPAVDVSLLVLDYFPTPAEKLPEQEQHGYNKTRKYDAFALLQQSDRVAKYQQAIINTDDLLTFQPTRLFVPTLSFHGKGENTELFLNQERLEFAVVDDGFKSDNFPTISALLHLFRTASMFQLGYNPLFTYIFSSPPSNFSVGDAVPASVVLPGFQAPVRLNGKRLSQLRSTPFQRSTFVLEGELHEDDNEPTPVVVKPDPTYAPKLLAAFAAHGSSPVNPSEILRTGQKRMTTHLTALSEVMIFASPREARKLGVSSATKLLAAAKQLFLAILDAFRRDRPTLRGAVAGQGTVIGTLDTMSVASLNNNNPLPHDDVESAIYVFLKLLTQIFVPPLDKQDEWATILHSKYWWDDPDVDPQTLGDLRMGLWTGHHIKTSAIAATLQIFQSAGRMARAQLVVSLLSLPLPMQLADSSDYETVLS</sequence>
<evidence type="ECO:0000313" key="3">
    <source>
        <dbReference type="Proteomes" id="UP001221757"/>
    </source>
</evidence>
<feature type="region of interest" description="Disordered" evidence="1">
    <location>
        <begin position="226"/>
        <end position="246"/>
    </location>
</feature>
<evidence type="ECO:0000256" key="1">
    <source>
        <dbReference type="SAM" id="MobiDB-lite"/>
    </source>
</evidence>
<comment type="caution">
    <text evidence="2">The sequence shown here is derived from an EMBL/GenBank/DDBJ whole genome shotgun (WGS) entry which is preliminary data.</text>
</comment>
<dbReference type="AlphaFoldDB" id="A0AAD7DQW9"/>
<dbReference type="Proteomes" id="UP001221757">
    <property type="component" value="Unassembled WGS sequence"/>
</dbReference>
<protein>
    <submittedName>
        <fullName evidence="2">Uncharacterized protein</fullName>
    </submittedName>
</protein>
<gene>
    <name evidence="2" type="ORF">B0H17DRAFT_1178129</name>
</gene>
<evidence type="ECO:0000313" key="2">
    <source>
        <dbReference type="EMBL" id="KAJ7696080.1"/>
    </source>
</evidence>
<feature type="region of interest" description="Disordered" evidence="1">
    <location>
        <begin position="60"/>
        <end position="85"/>
    </location>
</feature>
<accession>A0AAD7DQW9</accession>
<organism evidence="2 3">
    <name type="scientific">Mycena rosella</name>
    <name type="common">Pink bonnet</name>
    <name type="synonym">Agaricus rosellus</name>
    <dbReference type="NCBI Taxonomy" id="1033263"/>
    <lineage>
        <taxon>Eukaryota</taxon>
        <taxon>Fungi</taxon>
        <taxon>Dikarya</taxon>
        <taxon>Basidiomycota</taxon>
        <taxon>Agaricomycotina</taxon>
        <taxon>Agaricomycetes</taxon>
        <taxon>Agaricomycetidae</taxon>
        <taxon>Agaricales</taxon>
        <taxon>Marasmiineae</taxon>
        <taxon>Mycenaceae</taxon>
        <taxon>Mycena</taxon>
    </lineage>
</organism>
<name>A0AAD7DQW9_MYCRO</name>
<proteinExistence type="predicted"/>
<feature type="compositionally biased region" description="Polar residues" evidence="1">
    <location>
        <begin position="228"/>
        <end position="246"/>
    </location>
</feature>
<keyword evidence="3" id="KW-1185">Reference proteome</keyword>
<feature type="compositionally biased region" description="Polar residues" evidence="1">
    <location>
        <begin position="60"/>
        <end position="69"/>
    </location>
</feature>